<evidence type="ECO:0000256" key="8">
    <source>
        <dbReference type="ARBA" id="ARBA00022989"/>
    </source>
</evidence>
<evidence type="ECO:0000259" key="12">
    <source>
        <dbReference type="PROSITE" id="PS50109"/>
    </source>
</evidence>
<dbReference type="GO" id="GO:0005886">
    <property type="term" value="C:plasma membrane"/>
    <property type="evidence" value="ECO:0007669"/>
    <property type="project" value="TreeGrafter"/>
</dbReference>
<dbReference type="Pfam" id="PF00672">
    <property type="entry name" value="HAMP"/>
    <property type="match status" value="1"/>
</dbReference>
<evidence type="ECO:0000256" key="9">
    <source>
        <dbReference type="ARBA" id="ARBA00023012"/>
    </source>
</evidence>
<dbReference type="AlphaFoldDB" id="A0A6I3XCX4"/>
<evidence type="ECO:0000313" key="14">
    <source>
        <dbReference type="EMBL" id="MUI11042.1"/>
    </source>
</evidence>
<dbReference type="SUPFAM" id="SSF47384">
    <property type="entry name" value="Homodimeric domain of signal transducing histidine kinase"/>
    <property type="match status" value="1"/>
</dbReference>
<evidence type="ECO:0000256" key="4">
    <source>
        <dbReference type="ARBA" id="ARBA00022553"/>
    </source>
</evidence>
<keyword evidence="5" id="KW-0808">Transferase</keyword>
<dbReference type="InterPro" id="IPR036890">
    <property type="entry name" value="HATPase_C_sf"/>
</dbReference>
<feature type="domain" description="Histidine kinase" evidence="12">
    <location>
        <begin position="262"/>
        <end position="476"/>
    </location>
</feature>
<proteinExistence type="predicted"/>
<sequence>MPARPAPDMVSLHRKLLLWLLLPQLVLWVAGGFFTYRLAAGYANRAIDASLAQASRALLRQVKPIDQGLLIDFPRAAQDVLEADPRDPLMYTVSTPPGHFILGNENLPLPPAGSERKLDTPTFYDGDVVPQPDPSGTPKHMRIAALYVAFGDISAPQQTMLVQVARSSANREELARAILADTLLPLSGLMLLMSVIVWAGIRAGLAPLARLRREVESRAPGDLTPLKLDLAPTELRSLAGALNDLLASVRHHVGAQQRFIADAAHQLRTPLAGLKSQTRLALEAAGDDTQRARLDMVHQSATRSAHLVAQLLTLARAEPGAAATLERARFDLHRFVQEVAAHLVPRALRAGVDLGVEVPADIELPAHANAALLREALTNLVDNAIRYAGRGAEVTLHVRQEGADAVIVVDDNGPGIAAADRERVFERFVRATEGGDGCGLGLAIVREIIERHHGTVTLGDAEPHGLRVTIRLPRGPVAE</sequence>
<evidence type="ECO:0000256" key="6">
    <source>
        <dbReference type="ARBA" id="ARBA00022692"/>
    </source>
</evidence>
<dbReference type="EC" id="2.7.13.3" evidence="3"/>
<protein>
    <recommendedName>
        <fullName evidence="3">histidine kinase</fullName>
        <ecNumber evidence="3">2.7.13.3</ecNumber>
    </recommendedName>
</protein>
<dbReference type="Gene3D" id="1.10.287.130">
    <property type="match status" value="1"/>
</dbReference>
<keyword evidence="4" id="KW-0597">Phosphoprotein</keyword>
<reference evidence="14 15" key="1">
    <citation type="submission" date="2019-11" db="EMBL/GenBank/DDBJ databases">
        <title>Draft Genome Sequences of Six Type Strains of the Genus Massilia.</title>
        <authorList>
            <person name="Miess H."/>
            <person name="Frediansyah A."/>
            <person name="Goeker M."/>
            <person name="Gross H."/>
        </authorList>
    </citation>
    <scope>NUCLEOTIDE SEQUENCE [LARGE SCALE GENOMIC DNA]</scope>
    <source>
        <strain evidence="14 15">DSM 17513</strain>
    </source>
</reference>
<keyword evidence="9" id="KW-0902">Two-component regulatory system</keyword>
<keyword evidence="10 11" id="KW-0472">Membrane</keyword>
<dbReference type="SMART" id="SM00388">
    <property type="entry name" value="HisKA"/>
    <property type="match status" value="1"/>
</dbReference>
<evidence type="ECO:0000313" key="15">
    <source>
        <dbReference type="Proteomes" id="UP000431684"/>
    </source>
</evidence>
<organism evidence="14 15">
    <name type="scientific">Pseudoduganella dura</name>
    <dbReference type="NCBI Taxonomy" id="321982"/>
    <lineage>
        <taxon>Bacteria</taxon>
        <taxon>Pseudomonadati</taxon>
        <taxon>Pseudomonadota</taxon>
        <taxon>Betaproteobacteria</taxon>
        <taxon>Burkholderiales</taxon>
        <taxon>Oxalobacteraceae</taxon>
        <taxon>Telluria group</taxon>
        <taxon>Pseudoduganella</taxon>
    </lineage>
</organism>
<comment type="caution">
    <text evidence="14">The sequence shown here is derived from an EMBL/GenBank/DDBJ whole genome shotgun (WGS) entry which is preliminary data.</text>
</comment>
<dbReference type="InterPro" id="IPR004358">
    <property type="entry name" value="Sig_transdc_His_kin-like_C"/>
</dbReference>
<dbReference type="PANTHER" id="PTHR45436:SF1">
    <property type="entry name" value="SENSOR PROTEIN QSEC"/>
    <property type="match status" value="1"/>
</dbReference>
<keyword evidence="6 11" id="KW-0812">Transmembrane</keyword>
<keyword evidence="15" id="KW-1185">Reference proteome</keyword>
<dbReference type="SMART" id="SM00387">
    <property type="entry name" value="HATPase_c"/>
    <property type="match status" value="1"/>
</dbReference>
<dbReference type="InterPro" id="IPR050428">
    <property type="entry name" value="TCS_sensor_his_kinase"/>
</dbReference>
<dbReference type="InterPro" id="IPR013727">
    <property type="entry name" value="2CSK_N"/>
</dbReference>
<dbReference type="Gene3D" id="3.30.565.10">
    <property type="entry name" value="Histidine kinase-like ATPase, C-terminal domain"/>
    <property type="match status" value="1"/>
</dbReference>
<dbReference type="Pfam" id="PF02518">
    <property type="entry name" value="HATPase_c"/>
    <property type="match status" value="1"/>
</dbReference>
<dbReference type="Pfam" id="PF00512">
    <property type="entry name" value="HisKA"/>
    <property type="match status" value="1"/>
</dbReference>
<evidence type="ECO:0000256" key="11">
    <source>
        <dbReference type="SAM" id="Phobius"/>
    </source>
</evidence>
<feature type="transmembrane region" description="Helical" evidence="11">
    <location>
        <begin position="183"/>
        <end position="205"/>
    </location>
</feature>
<evidence type="ECO:0000259" key="13">
    <source>
        <dbReference type="PROSITE" id="PS50885"/>
    </source>
</evidence>
<accession>A0A6I3XCX4</accession>
<dbReference type="GO" id="GO:0000155">
    <property type="term" value="F:phosphorelay sensor kinase activity"/>
    <property type="evidence" value="ECO:0007669"/>
    <property type="project" value="InterPro"/>
</dbReference>
<dbReference type="PANTHER" id="PTHR45436">
    <property type="entry name" value="SENSOR HISTIDINE KINASE YKOH"/>
    <property type="match status" value="1"/>
</dbReference>
<dbReference type="EMBL" id="WNWM01000002">
    <property type="protein sequence ID" value="MUI11042.1"/>
    <property type="molecule type" value="Genomic_DNA"/>
</dbReference>
<dbReference type="PROSITE" id="PS50885">
    <property type="entry name" value="HAMP"/>
    <property type="match status" value="1"/>
</dbReference>
<dbReference type="InterPro" id="IPR003661">
    <property type="entry name" value="HisK_dim/P_dom"/>
</dbReference>
<dbReference type="PRINTS" id="PR00344">
    <property type="entry name" value="BCTRLSENSOR"/>
</dbReference>
<keyword evidence="7" id="KW-0418">Kinase</keyword>
<dbReference type="SUPFAM" id="SSF55874">
    <property type="entry name" value="ATPase domain of HSP90 chaperone/DNA topoisomerase II/histidine kinase"/>
    <property type="match status" value="1"/>
</dbReference>
<comment type="catalytic activity">
    <reaction evidence="1">
        <text>ATP + protein L-histidine = ADP + protein N-phospho-L-histidine.</text>
        <dbReference type="EC" id="2.7.13.3"/>
    </reaction>
</comment>
<dbReference type="PROSITE" id="PS50109">
    <property type="entry name" value="HIS_KIN"/>
    <property type="match status" value="1"/>
</dbReference>
<dbReference type="InterPro" id="IPR003594">
    <property type="entry name" value="HATPase_dom"/>
</dbReference>
<evidence type="ECO:0000256" key="1">
    <source>
        <dbReference type="ARBA" id="ARBA00000085"/>
    </source>
</evidence>
<dbReference type="InterPro" id="IPR003660">
    <property type="entry name" value="HAMP_dom"/>
</dbReference>
<evidence type="ECO:0000256" key="7">
    <source>
        <dbReference type="ARBA" id="ARBA00022777"/>
    </source>
</evidence>
<evidence type="ECO:0000256" key="2">
    <source>
        <dbReference type="ARBA" id="ARBA00004370"/>
    </source>
</evidence>
<keyword evidence="8 11" id="KW-1133">Transmembrane helix</keyword>
<evidence type="ECO:0000256" key="10">
    <source>
        <dbReference type="ARBA" id="ARBA00023136"/>
    </source>
</evidence>
<comment type="subcellular location">
    <subcellularLocation>
        <location evidence="2">Membrane</location>
    </subcellularLocation>
</comment>
<dbReference type="SMART" id="SM00304">
    <property type="entry name" value="HAMP"/>
    <property type="match status" value="1"/>
</dbReference>
<dbReference type="OrthoDB" id="8583694at2"/>
<evidence type="ECO:0000256" key="3">
    <source>
        <dbReference type="ARBA" id="ARBA00012438"/>
    </source>
</evidence>
<feature type="domain" description="HAMP" evidence="13">
    <location>
        <begin position="202"/>
        <end position="254"/>
    </location>
</feature>
<dbReference type="Pfam" id="PF08521">
    <property type="entry name" value="2CSK_N"/>
    <property type="match status" value="1"/>
</dbReference>
<gene>
    <name evidence="14" type="ORF">GJV26_00825</name>
</gene>
<dbReference type="InterPro" id="IPR036097">
    <property type="entry name" value="HisK_dim/P_sf"/>
</dbReference>
<evidence type="ECO:0000256" key="5">
    <source>
        <dbReference type="ARBA" id="ARBA00022679"/>
    </source>
</evidence>
<dbReference type="Proteomes" id="UP000431684">
    <property type="component" value="Unassembled WGS sequence"/>
</dbReference>
<dbReference type="CDD" id="cd00075">
    <property type="entry name" value="HATPase"/>
    <property type="match status" value="1"/>
</dbReference>
<name>A0A6I3XCX4_9BURK</name>
<dbReference type="InterPro" id="IPR005467">
    <property type="entry name" value="His_kinase_dom"/>
</dbReference>
<dbReference type="CDD" id="cd00082">
    <property type="entry name" value="HisKA"/>
    <property type="match status" value="1"/>
</dbReference>